<dbReference type="GeneID" id="85353144"/>
<evidence type="ECO:0000256" key="2">
    <source>
        <dbReference type="SAM" id="Phobius"/>
    </source>
</evidence>
<name>A0AA39KDI4_ARMTA</name>
<keyword evidence="2" id="KW-0472">Membrane</keyword>
<gene>
    <name evidence="3" type="ORF">EV420DRAFT_1479644</name>
</gene>
<feature type="transmembrane region" description="Helical" evidence="2">
    <location>
        <begin position="6"/>
        <end position="24"/>
    </location>
</feature>
<reference evidence="3" key="1">
    <citation type="submission" date="2023-06" db="EMBL/GenBank/DDBJ databases">
        <authorList>
            <consortium name="Lawrence Berkeley National Laboratory"/>
            <person name="Ahrendt S."/>
            <person name="Sahu N."/>
            <person name="Indic B."/>
            <person name="Wong-Bajracharya J."/>
            <person name="Merenyi Z."/>
            <person name="Ke H.-M."/>
            <person name="Monk M."/>
            <person name="Kocsube S."/>
            <person name="Drula E."/>
            <person name="Lipzen A."/>
            <person name="Balint B."/>
            <person name="Henrissat B."/>
            <person name="Andreopoulos B."/>
            <person name="Martin F.M."/>
            <person name="Harder C.B."/>
            <person name="Rigling D."/>
            <person name="Ford K.L."/>
            <person name="Foster G.D."/>
            <person name="Pangilinan J."/>
            <person name="Papanicolaou A."/>
            <person name="Barry K."/>
            <person name="LaButti K."/>
            <person name="Viragh M."/>
            <person name="Koriabine M."/>
            <person name="Yan M."/>
            <person name="Riley R."/>
            <person name="Champramary S."/>
            <person name="Plett K.L."/>
            <person name="Tsai I.J."/>
            <person name="Slot J."/>
            <person name="Sipos G."/>
            <person name="Plett J."/>
            <person name="Nagy L.G."/>
            <person name="Grigoriev I.V."/>
        </authorList>
    </citation>
    <scope>NUCLEOTIDE SEQUENCE</scope>
    <source>
        <strain evidence="3">CCBAS 213</strain>
    </source>
</reference>
<feature type="region of interest" description="Disordered" evidence="1">
    <location>
        <begin position="95"/>
        <end position="132"/>
    </location>
</feature>
<feature type="compositionally biased region" description="Low complexity" evidence="1">
    <location>
        <begin position="116"/>
        <end position="132"/>
    </location>
</feature>
<protein>
    <submittedName>
        <fullName evidence="3">Uncharacterized protein</fullName>
    </submittedName>
</protein>
<keyword evidence="2" id="KW-1133">Transmembrane helix</keyword>
<dbReference type="RefSeq" id="XP_060331247.1">
    <property type="nucleotide sequence ID" value="XM_060469596.1"/>
</dbReference>
<organism evidence="3 4">
    <name type="scientific">Armillaria tabescens</name>
    <name type="common">Ringless honey mushroom</name>
    <name type="synonym">Agaricus tabescens</name>
    <dbReference type="NCBI Taxonomy" id="1929756"/>
    <lineage>
        <taxon>Eukaryota</taxon>
        <taxon>Fungi</taxon>
        <taxon>Dikarya</taxon>
        <taxon>Basidiomycota</taxon>
        <taxon>Agaricomycotina</taxon>
        <taxon>Agaricomycetes</taxon>
        <taxon>Agaricomycetidae</taxon>
        <taxon>Agaricales</taxon>
        <taxon>Marasmiineae</taxon>
        <taxon>Physalacriaceae</taxon>
        <taxon>Desarmillaria</taxon>
    </lineage>
</organism>
<evidence type="ECO:0000256" key="1">
    <source>
        <dbReference type="SAM" id="MobiDB-lite"/>
    </source>
</evidence>
<evidence type="ECO:0000313" key="4">
    <source>
        <dbReference type="Proteomes" id="UP001175211"/>
    </source>
</evidence>
<keyword evidence="4" id="KW-1185">Reference proteome</keyword>
<dbReference type="Proteomes" id="UP001175211">
    <property type="component" value="Unassembled WGS sequence"/>
</dbReference>
<evidence type="ECO:0000313" key="3">
    <source>
        <dbReference type="EMBL" id="KAK0458997.1"/>
    </source>
</evidence>
<sequence>MLYLSSILATTLWCTLLIIFRILTVTGVRCGAGGRLRVYYRFIEVLVESSALYSIALVLLLAFSIRNDIRQYYFDAIASIARGVAPTLLVGRAAAGHTRPNEEHDESATVSTLRFQMSSQSSQPSQPSTSSFQESAMQSAVLEVDIEAQPERSKEFIVSVYLFHFCRVSGLKDAYSPSTDARVSIHLAQHSAEEHIGRARTWPDEGHA</sequence>
<dbReference type="EMBL" id="JAUEPS010000016">
    <property type="protein sequence ID" value="KAK0458997.1"/>
    <property type="molecule type" value="Genomic_DNA"/>
</dbReference>
<proteinExistence type="predicted"/>
<dbReference type="AlphaFoldDB" id="A0AA39KDI4"/>
<feature type="transmembrane region" description="Helical" evidence="2">
    <location>
        <begin position="45"/>
        <end position="65"/>
    </location>
</feature>
<comment type="caution">
    <text evidence="3">The sequence shown here is derived from an EMBL/GenBank/DDBJ whole genome shotgun (WGS) entry which is preliminary data.</text>
</comment>
<accession>A0AA39KDI4</accession>
<keyword evidence="2" id="KW-0812">Transmembrane</keyword>